<dbReference type="InterPro" id="IPR001296">
    <property type="entry name" value="Glyco_trans_1"/>
</dbReference>
<reference evidence="3" key="1">
    <citation type="submission" date="2018-05" db="EMBL/GenBank/DDBJ databases">
        <authorList>
            <person name="Li X."/>
        </authorList>
    </citation>
    <scope>NUCLEOTIDE SEQUENCE [LARGE SCALE GENOMIC DNA]</scope>
    <source>
        <strain evidence="3">HKS-05</strain>
    </source>
</reference>
<protein>
    <submittedName>
        <fullName evidence="2">Glycosyl transferase family 1</fullName>
    </submittedName>
</protein>
<dbReference type="PANTHER" id="PTHR12526">
    <property type="entry name" value="GLYCOSYLTRANSFERASE"/>
    <property type="match status" value="1"/>
</dbReference>
<dbReference type="GO" id="GO:0016757">
    <property type="term" value="F:glycosyltransferase activity"/>
    <property type="evidence" value="ECO:0007669"/>
    <property type="project" value="InterPro"/>
</dbReference>
<dbReference type="Gene3D" id="3.40.50.2000">
    <property type="entry name" value="Glycogen Phosphorylase B"/>
    <property type="match status" value="1"/>
</dbReference>
<dbReference type="SUPFAM" id="SSF53756">
    <property type="entry name" value="UDP-Glycosyltransferase/glycogen phosphorylase"/>
    <property type="match status" value="1"/>
</dbReference>
<name>A0A328B3G7_9CAUL</name>
<dbReference type="EMBL" id="QFYP01000001">
    <property type="protein sequence ID" value="RAK61753.1"/>
    <property type="molecule type" value="Genomic_DNA"/>
</dbReference>
<keyword evidence="2" id="KW-0808">Transferase</keyword>
<evidence type="ECO:0000313" key="2">
    <source>
        <dbReference type="EMBL" id="RAK61753.1"/>
    </source>
</evidence>
<evidence type="ECO:0000259" key="1">
    <source>
        <dbReference type="Pfam" id="PF00534"/>
    </source>
</evidence>
<gene>
    <name evidence="2" type="ORF">DJ021_09225</name>
</gene>
<evidence type="ECO:0000313" key="3">
    <source>
        <dbReference type="Proteomes" id="UP000249842"/>
    </source>
</evidence>
<proteinExistence type="predicted"/>
<dbReference type="Proteomes" id="UP000249842">
    <property type="component" value="Unassembled WGS sequence"/>
</dbReference>
<dbReference type="OrthoDB" id="529131at2"/>
<accession>A0A328B3G7</accession>
<dbReference type="Pfam" id="PF00534">
    <property type="entry name" value="Glycos_transf_1"/>
    <property type="match status" value="1"/>
</dbReference>
<organism evidence="2 3">
    <name type="scientific">Phenylobacterium hankyongense</name>
    <dbReference type="NCBI Taxonomy" id="1813876"/>
    <lineage>
        <taxon>Bacteria</taxon>
        <taxon>Pseudomonadati</taxon>
        <taxon>Pseudomonadota</taxon>
        <taxon>Alphaproteobacteria</taxon>
        <taxon>Caulobacterales</taxon>
        <taxon>Caulobacteraceae</taxon>
        <taxon>Phenylobacterium</taxon>
    </lineage>
</organism>
<dbReference type="AlphaFoldDB" id="A0A328B3G7"/>
<feature type="domain" description="Glycosyl transferase family 1" evidence="1">
    <location>
        <begin position="201"/>
        <end position="346"/>
    </location>
</feature>
<keyword evidence="3" id="KW-1185">Reference proteome</keyword>
<dbReference type="CDD" id="cd03801">
    <property type="entry name" value="GT4_PimA-like"/>
    <property type="match status" value="1"/>
</dbReference>
<comment type="caution">
    <text evidence="2">The sequence shown here is derived from an EMBL/GenBank/DDBJ whole genome shotgun (WGS) entry which is preliminary data.</text>
</comment>
<sequence>MPSRLAIFHPPGQLGPKANPFGKDVANLELYRALARHGGFEQIHVQTVQSTTDEALREALLSGEAPGVKLTAESVIVQSVPAAAGTLLRGQPYLHDLAWLRRRTVGDRAYSLLGLVHTLAPPTVRQSIAMNLWGPVQPWDAVICTSPDVQRAVSRMFAEAGDYMAESTGGAPPPQPALPVVPLGVDGDALAALADRPEVRRDLRGRLGLADEDILVLWVGRLSFFEKAFPQPMFIAVQQAAAAAGVKAHFALAGWFPEASHQEMYRQAAAAHAPDVAVHFLDGNDKRQVGELWAASDIFLSLVDNIQETFGITPVEAMAAGLPVVVSDWDGYRSTVRDQVEGFLIPTLIGPSGGLGVSMALRHAMELDSYQSYAGAIAQHTAVHVGRCADALARLIADPELRRRMGAAGRARVRTTFDWPVVVRQLTGLMDELAAVRAAAADPASRHPMNPARGDPFRDFAGFATQVQSLDTRLSVPAGVDAAAVRRAAALPLDRTFAAWRATGEECAQALVLVASGQATTVREVLVAFPIPRRRAVELGLLWMAKYALLDWLD</sequence>